<organism evidence="1 2">
    <name type="scientific">Panagrolaimus sp. ES5</name>
    <dbReference type="NCBI Taxonomy" id="591445"/>
    <lineage>
        <taxon>Eukaryota</taxon>
        <taxon>Metazoa</taxon>
        <taxon>Ecdysozoa</taxon>
        <taxon>Nematoda</taxon>
        <taxon>Chromadorea</taxon>
        <taxon>Rhabditida</taxon>
        <taxon>Tylenchina</taxon>
        <taxon>Panagrolaimomorpha</taxon>
        <taxon>Panagrolaimoidea</taxon>
        <taxon>Panagrolaimidae</taxon>
        <taxon>Panagrolaimus</taxon>
    </lineage>
</organism>
<protein>
    <submittedName>
        <fullName evidence="2">BTB domain-containing protein</fullName>
    </submittedName>
</protein>
<proteinExistence type="predicted"/>
<evidence type="ECO:0000313" key="1">
    <source>
        <dbReference type="Proteomes" id="UP000887579"/>
    </source>
</evidence>
<name>A0AC34FAF2_9BILA</name>
<evidence type="ECO:0000313" key="2">
    <source>
        <dbReference type="WBParaSite" id="ES5_v2.g14215.t1"/>
    </source>
</evidence>
<dbReference type="WBParaSite" id="ES5_v2.g14215.t1">
    <property type="protein sequence ID" value="ES5_v2.g14215.t1"/>
    <property type="gene ID" value="ES5_v2.g14215"/>
</dbReference>
<dbReference type="Proteomes" id="UP000887579">
    <property type="component" value="Unplaced"/>
</dbReference>
<reference evidence="2" key="1">
    <citation type="submission" date="2022-11" db="UniProtKB">
        <authorList>
            <consortium name="WormBaseParasite"/>
        </authorList>
    </citation>
    <scope>IDENTIFICATION</scope>
</reference>
<accession>A0AC34FAF2</accession>
<sequence>MSENYVEVNVKPDPIRFIKLKGTEHVKLNVGGQKFETSADTLKKYKSFFSQLITSDIPQKVDVDNYVLIDRDGKNFGKILNFMRMGTIDFGNDIALAKAIRMEADFYQFQKLIEKCDEFIASPAANIPAYERAVYTKEERDYLIATGKPVIFLAIGGGETGFSVFQMQKDALHEAIVATFSNFMKLREQFLHFIFVMDYTPIGQTVITMDFYFDKIKLRSVEMFNSSELTKVNALAKPNTDIQILEATNLMNGKMLEKLTGKPTIAPRRWAIPKN</sequence>